<reference evidence="1" key="3">
    <citation type="submission" date="2006-01" db="EMBL/GenBank/DDBJ databases">
        <authorList>
            <person name="Buell R."/>
        </authorList>
    </citation>
    <scope>NUCLEOTIDE SEQUENCE</scope>
</reference>
<protein>
    <submittedName>
        <fullName evidence="1">Uncharacterized protein</fullName>
    </submittedName>
</protein>
<dbReference type="AlphaFoldDB" id="Q2QZZ9"/>
<sequence length="113" mass="12047">MSCSTRQPSGTGTRMTCKIVPATVSNTFGASWCGAGGSRTRWAGTDARFASPPPNLEENLGVDHDDDTPLRFHTVDSLLGEAAAPGFAIRELEITEELLLSTPTNPQASRKRS</sequence>
<name>Q2QZZ9_ORYSJ</name>
<organism evidence="1">
    <name type="scientific">Oryza sativa subsp. japonica</name>
    <name type="common">Rice</name>
    <dbReference type="NCBI Taxonomy" id="39947"/>
    <lineage>
        <taxon>Eukaryota</taxon>
        <taxon>Viridiplantae</taxon>
        <taxon>Streptophyta</taxon>
        <taxon>Embryophyta</taxon>
        <taxon>Tracheophyta</taxon>
        <taxon>Spermatophyta</taxon>
        <taxon>Magnoliopsida</taxon>
        <taxon>Liliopsida</taxon>
        <taxon>Poales</taxon>
        <taxon>Poaceae</taxon>
        <taxon>BOP clade</taxon>
        <taxon>Oryzoideae</taxon>
        <taxon>Oryzeae</taxon>
        <taxon>Oryzinae</taxon>
        <taxon>Oryza</taxon>
        <taxon>Oryza sativa</taxon>
    </lineage>
</organism>
<evidence type="ECO:0000313" key="1">
    <source>
        <dbReference type="EMBL" id="ABA95140.1"/>
    </source>
</evidence>
<accession>Q2QZZ9</accession>
<proteinExistence type="predicted"/>
<reference evidence="1" key="1">
    <citation type="journal article" date="2005" name="BMC Biol.">
        <title>The sequence of rice chromosomes 11 and 12, rich in disease resistance genes and recent gene duplications.</title>
        <authorList>
            <consortium name="The rice chromosomes 11 and 12 sequencing consortia"/>
        </authorList>
    </citation>
    <scope>NUCLEOTIDE SEQUENCE [LARGE SCALE GENOMIC DNA]</scope>
</reference>
<gene>
    <name evidence="1" type="ordered locus">LOC_Os11g44270</name>
</gene>
<reference evidence="1" key="2">
    <citation type="submission" date="2005-04" db="EMBL/GenBank/DDBJ databases">
        <authorList>
            <person name="Buell C.R."/>
            <person name="Wing R.A."/>
            <person name="McCombie W.A."/>
            <person name="Ouyang S."/>
        </authorList>
    </citation>
    <scope>NUCLEOTIDE SEQUENCE</scope>
</reference>
<dbReference type="EMBL" id="DP000010">
    <property type="protein sequence ID" value="ABA95140.1"/>
    <property type="molecule type" value="Genomic_DNA"/>
</dbReference>